<dbReference type="GO" id="GO:0016308">
    <property type="term" value="F:1-phosphatidylinositol-4-phosphate 5-kinase activity"/>
    <property type="evidence" value="ECO:0007669"/>
    <property type="project" value="UniProtKB-UniRule"/>
</dbReference>
<dbReference type="PIRSF" id="PIRSF037274">
    <property type="entry name" value="PIP5K_plant_prd"/>
    <property type="match status" value="1"/>
</dbReference>
<name>I3NM53_WHEAT</name>
<dbReference type="Gene3D" id="3.30.810.10">
    <property type="entry name" value="2-Layer Sandwich"/>
    <property type="match status" value="1"/>
</dbReference>
<evidence type="ECO:0000256" key="7">
    <source>
        <dbReference type="SAM" id="MobiDB-lite"/>
    </source>
</evidence>
<dbReference type="PANTHER" id="PTHR23086">
    <property type="entry name" value="PHOSPHATIDYLINOSITOL-4-PHOSPHATE 5-KINASE"/>
    <property type="match status" value="1"/>
</dbReference>
<evidence type="ECO:0000256" key="4">
    <source>
        <dbReference type="ARBA" id="ARBA00022777"/>
    </source>
</evidence>
<reference evidence="9" key="1">
    <citation type="journal article" date="2012" name="Funct. Integr. Genomics">
        <title>New cis-regulatory elements in the Rht-D1b locus region of wheat.</title>
        <authorList>
            <person name="Duan J."/>
            <person name="Wu J."/>
            <person name="Liu Y."/>
            <person name="Xiao J."/>
            <person name="Zhao G."/>
            <person name="Gu Y."/>
            <person name="Jia J."/>
            <person name="Kong X."/>
        </authorList>
    </citation>
    <scope>NUCLEOTIDE SEQUENCE</scope>
</reference>
<proteinExistence type="predicted"/>
<dbReference type="InterPro" id="IPR003409">
    <property type="entry name" value="MORN"/>
</dbReference>
<dbReference type="EC" id="2.7.1.68" evidence="6"/>
<dbReference type="GO" id="GO:0046488">
    <property type="term" value="P:phosphatidylinositol metabolic process"/>
    <property type="evidence" value="ECO:0007669"/>
    <property type="project" value="UniProtKB-UniRule"/>
</dbReference>
<dbReference type="SMART" id="SM00698">
    <property type="entry name" value="MORN"/>
    <property type="match status" value="6"/>
</dbReference>
<dbReference type="Pfam" id="PF01504">
    <property type="entry name" value="PIP5K"/>
    <property type="match status" value="2"/>
</dbReference>
<evidence type="ECO:0000256" key="3">
    <source>
        <dbReference type="ARBA" id="ARBA00022741"/>
    </source>
</evidence>
<dbReference type="GO" id="GO:0016020">
    <property type="term" value="C:membrane"/>
    <property type="evidence" value="ECO:0007669"/>
    <property type="project" value="UniProtKB-ARBA"/>
</dbReference>
<sequence>MERTSITKGITKGSMKMLMIRMWMTMDSWFWNVVLVSLFVLSKIRSHGVEIVDQGEKMSCGHLERYFCGFSAIPVDLDMAGAEASTGSAQRGDTLPNGDVYVGNFDGLVPHGMGKYMWTDGSLYDGEWDKSKMTGRGIIQWPSGASYERRLPWRFHRWNSTFKGVDGSVYKGSWRMNKKQGMGTMVYSNSDSYEGLWNEGLPDGYGKYTWAAGNIYIGNWKSGSMNGRGVMQWINGDTLDCNWLSGLAHGKGYCKYASGACYIGTWDRGVKDGHGIFYQPGSKIPCNLEVSECATNNDGTSASSSSNEKVKVGLLFILQNLCNKWGLRRFFHRPRRISNGTTPIFVDDSGNHLPQDLPNKSLSSNEGLQNTDVHKDFVYEREYIQGVLISEQPKGKHSGMLDSGETQENTWQKQERGPMETIYKGHRSYFLMLNLQLGIRYTVGKITPVPLREVRSNDFGPRARIIMYFPCEGSQYTPPHCSVNFFWKDYCPMVFRNLREMFRIDSADYMMSICGGDSLKELSSPGKSGSIFYLSQDERFVIKTLRKSELKILLKMLPKYYNHVKAYDNTLITKFFGVHRITLKAGKKFSSYAFAIVIAIYGAIADLNGWRAIPSQFQPFVTSVTVQGSVPLHCEDANSSKGFLLVAHEPGTTAGGSHIRGSMVRASEGGYEEVDLVLPGTGRFRVQLGVNMPARARKLLESTDAVEEYDVVLYLGIIDILQEYNTSKRVEHAVKSLKFDPLSISSVDPNLYSKRFVSFLERVFPEQD</sequence>
<dbReference type="AlphaFoldDB" id="I3NM53"/>
<comment type="catalytic activity">
    <reaction evidence="6">
        <text>a 1,2-diacyl-sn-glycero-3-phospho-(1D-myo-inositol 4-phosphate) + ATP = a 1,2-diacyl-sn-glycero-3-phospho-(1D-myo-inositol-4,5-bisphosphate) + ADP + H(+)</text>
        <dbReference type="Rhea" id="RHEA:14425"/>
        <dbReference type="ChEBI" id="CHEBI:15378"/>
        <dbReference type="ChEBI" id="CHEBI:30616"/>
        <dbReference type="ChEBI" id="CHEBI:58178"/>
        <dbReference type="ChEBI" id="CHEBI:58456"/>
        <dbReference type="ChEBI" id="CHEBI:456216"/>
        <dbReference type="EC" id="2.7.1.68"/>
    </reaction>
</comment>
<dbReference type="SUPFAM" id="SSF56104">
    <property type="entry name" value="SAICAR synthase-like"/>
    <property type="match status" value="2"/>
</dbReference>
<keyword evidence="2" id="KW-0677">Repeat</keyword>
<feature type="domain" description="PIPK" evidence="8">
    <location>
        <begin position="425"/>
        <end position="764"/>
    </location>
</feature>
<dbReference type="Gene3D" id="3.30.800.10">
    <property type="entry name" value="Phosphatidylinositol Phosphate Kinase II Beta"/>
    <property type="match status" value="1"/>
</dbReference>
<dbReference type="InterPro" id="IPR002498">
    <property type="entry name" value="PInositol-4-P-4/5-kinase_core"/>
</dbReference>
<protein>
    <recommendedName>
        <fullName evidence="6">Phosphatidylinositol 4-phosphate 5-kinase</fullName>
        <ecNumber evidence="6">2.7.1.68</ecNumber>
    </recommendedName>
</protein>
<organism evidence="9">
    <name type="scientific">Triticum aestivum</name>
    <name type="common">Wheat</name>
    <dbReference type="NCBI Taxonomy" id="4565"/>
    <lineage>
        <taxon>Eukaryota</taxon>
        <taxon>Viridiplantae</taxon>
        <taxon>Streptophyta</taxon>
        <taxon>Embryophyta</taxon>
        <taxon>Tracheophyta</taxon>
        <taxon>Spermatophyta</taxon>
        <taxon>Magnoliopsida</taxon>
        <taxon>Liliopsida</taxon>
        <taxon>Poales</taxon>
        <taxon>Poaceae</taxon>
        <taxon>BOP clade</taxon>
        <taxon>Pooideae</taxon>
        <taxon>Triticodae</taxon>
        <taxon>Triticeae</taxon>
        <taxon>Triticinae</taxon>
        <taxon>Triticum</taxon>
    </lineage>
</organism>
<dbReference type="SMART" id="SM00330">
    <property type="entry name" value="PIPKc"/>
    <property type="match status" value="1"/>
</dbReference>
<evidence type="ECO:0000256" key="6">
    <source>
        <dbReference type="PIRNR" id="PIRNR037274"/>
    </source>
</evidence>
<dbReference type="Pfam" id="PF02493">
    <property type="entry name" value="MORN"/>
    <property type="match status" value="7"/>
</dbReference>
<evidence type="ECO:0000259" key="8">
    <source>
        <dbReference type="PROSITE" id="PS51455"/>
    </source>
</evidence>
<dbReference type="PROSITE" id="PS51455">
    <property type="entry name" value="PIPK"/>
    <property type="match status" value="1"/>
</dbReference>
<dbReference type="SUPFAM" id="SSF82185">
    <property type="entry name" value="Histone H3 K4-specific methyltransferase SET7/9 N-terminal domain"/>
    <property type="match status" value="2"/>
</dbReference>
<dbReference type="InterPro" id="IPR023610">
    <property type="entry name" value="PInositol-4/5-P-5/4-kinase"/>
</dbReference>
<evidence type="ECO:0000313" key="9">
    <source>
        <dbReference type="EMBL" id="ADP02215.1"/>
    </source>
</evidence>
<feature type="region of interest" description="Disordered" evidence="7">
    <location>
        <begin position="394"/>
        <end position="416"/>
    </location>
</feature>
<keyword evidence="5 6" id="KW-0067">ATP-binding</keyword>
<dbReference type="ExpressionAtlas" id="I3NM53">
    <property type="expression patterns" value="baseline and differential"/>
</dbReference>
<keyword evidence="3 6" id="KW-0547">Nucleotide-binding</keyword>
<evidence type="ECO:0000256" key="2">
    <source>
        <dbReference type="ARBA" id="ARBA00022737"/>
    </source>
</evidence>
<dbReference type="GO" id="GO:0005524">
    <property type="term" value="F:ATP binding"/>
    <property type="evidence" value="ECO:0007669"/>
    <property type="project" value="UniProtKB-UniRule"/>
</dbReference>
<keyword evidence="4 6" id="KW-0418">Kinase</keyword>
<dbReference type="InterPro" id="IPR027483">
    <property type="entry name" value="PInositol-4-P-4/5-kinase_C_sf"/>
</dbReference>
<gene>
    <name evidence="9" type="ORF">2A5.2</name>
</gene>
<evidence type="ECO:0000256" key="1">
    <source>
        <dbReference type="ARBA" id="ARBA00022679"/>
    </source>
</evidence>
<accession>I3NM53</accession>
<keyword evidence="1 6" id="KW-0808">Transferase</keyword>
<dbReference type="Gene3D" id="2.20.110.10">
    <property type="entry name" value="Histone H3 K4-specific methyltransferase SET7/9 N-terminal domain"/>
    <property type="match status" value="2"/>
</dbReference>
<dbReference type="PANTHER" id="PTHR23086:SF25">
    <property type="entry name" value="PHOSPHATIDYLINOSITOL 4-PHOSPHATE 5-KINASE 8"/>
    <property type="match status" value="1"/>
</dbReference>
<dbReference type="InterPro" id="IPR027484">
    <property type="entry name" value="PInositol-4-P-5-kinase_N"/>
</dbReference>
<evidence type="ECO:0000256" key="5">
    <source>
        <dbReference type="ARBA" id="ARBA00022840"/>
    </source>
</evidence>
<dbReference type="InterPro" id="IPR017163">
    <property type="entry name" value="PIno-4-P-5_kinase_pln"/>
</dbReference>
<dbReference type="EMBL" id="HQ435333">
    <property type="protein sequence ID" value="ADP02215.1"/>
    <property type="molecule type" value="Genomic_DNA"/>
</dbReference>